<comment type="caution">
    <text evidence="1">The sequence shown here is derived from an EMBL/GenBank/DDBJ whole genome shotgun (WGS) entry which is preliminary data.</text>
</comment>
<proteinExistence type="predicted"/>
<evidence type="ECO:0008006" key="3">
    <source>
        <dbReference type="Google" id="ProtNLM"/>
    </source>
</evidence>
<dbReference type="EMBL" id="JAXOFX010000009">
    <property type="protein sequence ID" value="MDZ5472921.1"/>
    <property type="molecule type" value="Genomic_DNA"/>
</dbReference>
<sequence length="197" mass="22184">MMQKTISILEKQLEETLITLEQKNNFELALNSYREIENELLSLIESNTDDVKDISRVLAQVYLRQAGMLRQLGHMEEANKVHLKELDYAKLSENSIAHAQSLFSSAIHLLSNRQMEEGLSILEEAKSAFEKGETDDHKQGVGWYWIILADLGNKKLINVSSAEIVDFCNKALEILVPLNNKPGVSRAYEARAAAGKL</sequence>
<dbReference type="SUPFAM" id="SSF48452">
    <property type="entry name" value="TPR-like"/>
    <property type="match status" value="1"/>
</dbReference>
<name>A0ABU5J0M8_9BACI</name>
<dbReference type="Gene3D" id="1.25.40.10">
    <property type="entry name" value="Tetratricopeptide repeat domain"/>
    <property type="match status" value="1"/>
</dbReference>
<reference evidence="1 2" key="1">
    <citation type="submission" date="2023-11" db="EMBL/GenBank/DDBJ databases">
        <title>Bacillus jintuensis, isolated from a mudflat on the Beibu Gulf coast.</title>
        <authorList>
            <person name="Li M."/>
        </authorList>
    </citation>
    <scope>NUCLEOTIDE SEQUENCE [LARGE SCALE GENOMIC DNA]</scope>
    <source>
        <strain evidence="1 2">31A1R</strain>
    </source>
</reference>
<gene>
    <name evidence="1" type="ORF">SM124_14480</name>
</gene>
<keyword evidence="2" id="KW-1185">Reference proteome</keyword>
<evidence type="ECO:0000313" key="2">
    <source>
        <dbReference type="Proteomes" id="UP001290455"/>
    </source>
</evidence>
<organism evidence="1 2">
    <name type="scientific">Robertmurraya mangrovi</name>
    <dbReference type="NCBI Taxonomy" id="3098077"/>
    <lineage>
        <taxon>Bacteria</taxon>
        <taxon>Bacillati</taxon>
        <taxon>Bacillota</taxon>
        <taxon>Bacilli</taxon>
        <taxon>Bacillales</taxon>
        <taxon>Bacillaceae</taxon>
        <taxon>Robertmurraya</taxon>
    </lineage>
</organism>
<dbReference type="Proteomes" id="UP001290455">
    <property type="component" value="Unassembled WGS sequence"/>
</dbReference>
<evidence type="ECO:0000313" key="1">
    <source>
        <dbReference type="EMBL" id="MDZ5472921.1"/>
    </source>
</evidence>
<protein>
    <recommendedName>
        <fullName evidence="3">Tetratricopeptide repeat-containing protein</fullName>
    </recommendedName>
</protein>
<dbReference type="InterPro" id="IPR011990">
    <property type="entry name" value="TPR-like_helical_dom_sf"/>
</dbReference>
<accession>A0ABU5J0M8</accession>